<keyword evidence="1" id="KW-0732">Signal</keyword>
<accession>A0A928UWN3</accession>
<dbReference type="Pfam" id="PF00754">
    <property type="entry name" value="F5_F8_type_C"/>
    <property type="match status" value="1"/>
</dbReference>
<comment type="caution">
    <text evidence="3">The sequence shown here is derived from an EMBL/GenBank/DDBJ whole genome shotgun (WGS) entry which is preliminary data.</text>
</comment>
<evidence type="ECO:0000313" key="3">
    <source>
        <dbReference type="EMBL" id="MBE8714067.1"/>
    </source>
</evidence>
<dbReference type="InterPro" id="IPR008979">
    <property type="entry name" value="Galactose-bd-like_sf"/>
</dbReference>
<protein>
    <recommendedName>
        <fullName evidence="2">F5/8 type C domain-containing protein</fullName>
    </recommendedName>
</protein>
<feature type="chain" id="PRO_5037230322" description="F5/8 type C domain-containing protein" evidence="1">
    <location>
        <begin position="26"/>
        <end position="382"/>
    </location>
</feature>
<dbReference type="Pfam" id="PF16389">
    <property type="entry name" value="DUF4998"/>
    <property type="match status" value="1"/>
</dbReference>
<dbReference type="PROSITE" id="PS51257">
    <property type="entry name" value="PROKAR_LIPOPROTEIN"/>
    <property type="match status" value="1"/>
</dbReference>
<reference evidence="3" key="1">
    <citation type="submission" date="2018-02" db="EMBL/GenBank/DDBJ databases">
        <authorList>
            <person name="Vasarhelyi B.M."/>
            <person name="Deshmukh S."/>
            <person name="Balint B."/>
            <person name="Kukolya J."/>
        </authorList>
    </citation>
    <scope>NUCLEOTIDE SEQUENCE</scope>
    <source>
        <strain evidence="3">KB22</strain>
    </source>
</reference>
<proteinExistence type="predicted"/>
<dbReference type="PROSITE" id="PS50022">
    <property type="entry name" value="FA58C_3"/>
    <property type="match status" value="1"/>
</dbReference>
<feature type="domain" description="F5/8 type C" evidence="2">
    <location>
        <begin position="226"/>
        <end position="377"/>
    </location>
</feature>
<evidence type="ECO:0000313" key="4">
    <source>
        <dbReference type="Proteomes" id="UP000616201"/>
    </source>
</evidence>
<keyword evidence="4" id="KW-1185">Reference proteome</keyword>
<dbReference type="AlphaFoldDB" id="A0A928UWN3"/>
<gene>
    <name evidence="3" type="ORF">C4F49_10280</name>
</gene>
<dbReference type="Proteomes" id="UP000616201">
    <property type="component" value="Unassembled WGS sequence"/>
</dbReference>
<name>A0A928UWN3_9SPHI</name>
<evidence type="ECO:0000256" key="1">
    <source>
        <dbReference type="SAM" id="SignalP"/>
    </source>
</evidence>
<dbReference type="EMBL" id="PRDK01000005">
    <property type="protein sequence ID" value="MBE8714067.1"/>
    <property type="molecule type" value="Genomic_DNA"/>
</dbReference>
<dbReference type="RefSeq" id="WP_196934239.1">
    <property type="nucleotide sequence ID" value="NZ_MU158697.1"/>
</dbReference>
<organism evidence="3 4">
    <name type="scientific">Sphingobacterium hungaricum</name>
    <dbReference type="NCBI Taxonomy" id="2082723"/>
    <lineage>
        <taxon>Bacteria</taxon>
        <taxon>Pseudomonadati</taxon>
        <taxon>Bacteroidota</taxon>
        <taxon>Sphingobacteriia</taxon>
        <taxon>Sphingobacteriales</taxon>
        <taxon>Sphingobacteriaceae</taxon>
        <taxon>Sphingobacterium</taxon>
    </lineage>
</organism>
<dbReference type="Gene3D" id="2.60.120.260">
    <property type="entry name" value="Galactose-binding domain-like"/>
    <property type="match status" value="1"/>
</dbReference>
<dbReference type="InterPro" id="IPR000421">
    <property type="entry name" value="FA58C"/>
</dbReference>
<dbReference type="SUPFAM" id="SSF49785">
    <property type="entry name" value="Galactose-binding domain-like"/>
    <property type="match status" value="1"/>
</dbReference>
<feature type="signal peptide" evidence="1">
    <location>
        <begin position="1"/>
        <end position="25"/>
    </location>
</feature>
<evidence type="ECO:0000259" key="2">
    <source>
        <dbReference type="PROSITE" id="PS50022"/>
    </source>
</evidence>
<sequence length="382" mass="43289">MKFNRKNISVVLLMLTVMLVASCTAIDHHYRDYLENAEKIYPGRADSISFKPGHNRAAIRALISTDSRVVKMRISWGADKSFEANISSEDIANYKEVIIPNIDEGIYTFEIRTFDAQGSQSMRSEIFGRVYGANYSANLNNRILNNVSRDANNQIVLNWFAESADSTLLGTVVSYLTVAGDSAQVFTNANINETPIPNFKEGSTLKYRTQYRPSSLAIDTFFATEVELDPLDYIEVRTLYPRTTWSIAGFSSEEPNNNRSAISLIDNNDATFWIARFSNNATDYPNHWVTIDMKEMLKVNGFMFAQKNGDRKIRELEVQVSDDNVTWRTAGLFGPVAVDRVYQYFDLADPISFRYFKIIPKAGHDNQKQPGLAEAGTFFLDR</sequence>